<sequence>MRVCKCGIEIVCRSLSGSDITRPGPDGLALSLPPRRSSGFAYVPPTAQGSMGIDRVHSGLYIAVHICMPGFVKAAT</sequence>
<dbReference type="Proteomes" id="UP000784294">
    <property type="component" value="Unassembled WGS sequence"/>
</dbReference>
<evidence type="ECO:0000313" key="1">
    <source>
        <dbReference type="EMBL" id="VEL41328.1"/>
    </source>
</evidence>
<comment type="caution">
    <text evidence="1">The sequence shown here is derived from an EMBL/GenBank/DDBJ whole genome shotgun (WGS) entry which is preliminary data.</text>
</comment>
<keyword evidence="2" id="KW-1185">Reference proteome</keyword>
<proteinExistence type="predicted"/>
<evidence type="ECO:0000313" key="2">
    <source>
        <dbReference type="Proteomes" id="UP000784294"/>
    </source>
</evidence>
<organism evidence="1 2">
    <name type="scientific">Protopolystoma xenopodis</name>
    <dbReference type="NCBI Taxonomy" id="117903"/>
    <lineage>
        <taxon>Eukaryota</taxon>
        <taxon>Metazoa</taxon>
        <taxon>Spiralia</taxon>
        <taxon>Lophotrochozoa</taxon>
        <taxon>Platyhelminthes</taxon>
        <taxon>Monogenea</taxon>
        <taxon>Polyopisthocotylea</taxon>
        <taxon>Polystomatidea</taxon>
        <taxon>Polystomatidae</taxon>
        <taxon>Protopolystoma</taxon>
    </lineage>
</organism>
<accession>A0A3S5CV74</accession>
<protein>
    <submittedName>
        <fullName evidence="1">Uncharacterized protein</fullName>
    </submittedName>
</protein>
<name>A0A3S5CV74_9PLAT</name>
<reference evidence="1" key="1">
    <citation type="submission" date="2018-11" db="EMBL/GenBank/DDBJ databases">
        <authorList>
            <consortium name="Pathogen Informatics"/>
        </authorList>
    </citation>
    <scope>NUCLEOTIDE SEQUENCE</scope>
</reference>
<dbReference type="EMBL" id="CAAALY010268843">
    <property type="protein sequence ID" value="VEL41328.1"/>
    <property type="molecule type" value="Genomic_DNA"/>
</dbReference>
<gene>
    <name evidence="1" type="ORF">PXEA_LOCUS34768</name>
</gene>
<dbReference type="AlphaFoldDB" id="A0A3S5CV74"/>